<reference evidence="2" key="2">
    <citation type="submission" date="2023-04" db="EMBL/GenBank/DDBJ databases">
        <authorList>
            <person name="Sun J.-Q."/>
        </authorList>
    </citation>
    <scope>NUCLEOTIDE SEQUENCE</scope>
    <source>
        <strain evidence="2">CC-YY355</strain>
    </source>
</reference>
<dbReference type="RefSeq" id="WP_280943311.1">
    <property type="nucleotide sequence ID" value="NZ_JARYGX010000023.1"/>
</dbReference>
<protein>
    <submittedName>
        <fullName evidence="2">Uncharacterized protein</fullName>
    </submittedName>
</protein>
<dbReference type="Proteomes" id="UP001160550">
    <property type="component" value="Unassembled WGS sequence"/>
</dbReference>
<keyword evidence="1" id="KW-0812">Transmembrane</keyword>
<name>A0ABT6MV24_9GAMM</name>
<evidence type="ECO:0000313" key="3">
    <source>
        <dbReference type="Proteomes" id="UP001160550"/>
    </source>
</evidence>
<proteinExistence type="predicted"/>
<gene>
    <name evidence="2" type="ORF">QF205_13650</name>
</gene>
<comment type="caution">
    <text evidence="2">The sequence shown here is derived from an EMBL/GenBank/DDBJ whole genome shotgun (WGS) entry which is preliminary data.</text>
</comment>
<keyword evidence="1" id="KW-0472">Membrane</keyword>
<dbReference type="EMBL" id="JARYGX010000023">
    <property type="protein sequence ID" value="MDH7454106.1"/>
    <property type="molecule type" value="Genomic_DNA"/>
</dbReference>
<sequence>MQTIQGHAATAAHDGRLFRAALVVGAVFLLWRAARGLKGAAWSAFALALASRWTGLWPW</sequence>
<feature type="transmembrane region" description="Helical" evidence="1">
    <location>
        <begin position="17"/>
        <end position="34"/>
    </location>
</feature>
<keyword evidence="1" id="KW-1133">Transmembrane helix</keyword>
<reference evidence="2" key="1">
    <citation type="journal article" date="2007" name="Int. J. Syst. Evol. Microbiol.">
        <title>Luteimonas composti sp. nov., a moderately thermophilic bacterium isolated from food waste.</title>
        <authorList>
            <person name="Young C.C."/>
            <person name="Kampfer P."/>
            <person name="Chen W.M."/>
            <person name="Yen W.S."/>
            <person name="Arun A.B."/>
            <person name="Lai W.A."/>
            <person name="Shen F.T."/>
            <person name="Rekha P.D."/>
            <person name="Lin K.Y."/>
            <person name="Chou J.H."/>
        </authorList>
    </citation>
    <scope>NUCLEOTIDE SEQUENCE</scope>
    <source>
        <strain evidence="2">CC-YY355</strain>
    </source>
</reference>
<organism evidence="2 3">
    <name type="scientific">Luteimonas composti</name>
    <dbReference type="NCBI Taxonomy" id="398257"/>
    <lineage>
        <taxon>Bacteria</taxon>
        <taxon>Pseudomonadati</taxon>
        <taxon>Pseudomonadota</taxon>
        <taxon>Gammaproteobacteria</taxon>
        <taxon>Lysobacterales</taxon>
        <taxon>Lysobacteraceae</taxon>
        <taxon>Luteimonas</taxon>
    </lineage>
</organism>
<evidence type="ECO:0000256" key="1">
    <source>
        <dbReference type="SAM" id="Phobius"/>
    </source>
</evidence>
<keyword evidence="3" id="KW-1185">Reference proteome</keyword>
<accession>A0ABT6MV24</accession>
<evidence type="ECO:0000313" key="2">
    <source>
        <dbReference type="EMBL" id="MDH7454106.1"/>
    </source>
</evidence>